<protein>
    <submittedName>
        <fullName evidence="1">Uncharacterized protein</fullName>
    </submittedName>
</protein>
<organism evidence="1 2">
    <name type="scientific">Desulfobotulus mexicanus</name>
    <dbReference type="NCBI Taxonomy" id="2586642"/>
    <lineage>
        <taxon>Bacteria</taxon>
        <taxon>Pseudomonadati</taxon>
        <taxon>Thermodesulfobacteriota</taxon>
        <taxon>Desulfobacteria</taxon>
        <taxon>Desulfobacterales</taxon>
        <taxon>Desulfobacteraceae</taxon>
        <taxon>Desulfobotulus</taxon>
    </lineage>
</organism>
<comment type="caution">
    <text evidence="1">The sequence shown here is derived from an EMBL/GenBank/DDBJ whole genome shotgun (WGS) entry which is preliminary data.</text>
</comment>
<sequence length="321" mass="36057">MIPEIKIIHQLSLNEIFEVKLLTESDLKAWVANGHYLVSECLEPSTKNRATEFELQFQQSEILHASLANDCNRFAQAAIESIWSVGKINKLPKSTGWAAVQMYYSAFFAAHALLRIYGLACSQLEGDYVDKVFQIASVTELDGGVSSIENGFYFSSILNNKIKFNKLKDSHADTWLSFSKLLIWLIDNISNTTGLGKHKSDALTLISNIKAALHMSGAAKGNWPSQIRNKVNYQHTHGVWYPYKGALHDHDIVLRNTEWLKSPVSFDLGGKNNDILTLYNVSNSIVSLMYHLMNYGYERAGKVSLPLSKGIFRLINQIRAA</sequence>
<dbReference type="AlphaFoldDB" id="A0A5S5MD83"/>
<evidence type="ECO:0000313" key="1">
    <source>
        <dbReference type="EMBL" id="TYT73678.1"/>
    </source>
</evidence>
<reference evidence="1 2" key="1">
    <citation type="submission" date="2019-06" db="EMBL/GenBank/DDBJ databases">
        <title>Desulfobotulus mexicanus sp. nov., a novel sulfate-reducing bacterium isolated from the sediment of an alkaline crater lake in Mexico.</title>
        <authorList>
            <person name="Hirschler-Rea A."/>
        </authorList>
    </citation>
    <scope>NUCLEOTIDE SEQUENCE [LARGE SCALE GENOMIC DNA]</scope>
    <source>
        <strain evidence="1 2">PAR22N</strain>
    </source>
</reference>
<proteinExistence type="predicted"/>
<dbReference type="EMBL" id="VDMB01000022">
    <property type="protein sequence ID" value="TYT73678.1"/>
    <property type="molecule type" value="Genomic_DNA"/>
</dbReference>
<dbReference type="OrthoDB" id="1525375at2"/>
<dbReference type="RefSeq" id="WP_139450350.1">
    <property type="nucleotide sequence ID" value="NZ_VDMB01000022.1"/>
</dbReference>
<keyword evidence="2" id="KW-1185">Reference proteome</keyword>
<evidence type="ECO:0000313" key="2">
    <source>
        <dbReference type="Proteomes" id="UP000321899"/>
    </source>
</evidence>
<gene>
    <name evidence="1" type="ORF">FIM25_13640</name>
</gene>
<accession>A0A5S5MD83</accession>
<name>A0A5S5MD83_9BACT</name>
<dbReference type="Proteomes" id="UP000321899">
    <property type="component" value="Unassembled WGS sequence"/>
</dbReference>